<organism evidence="2 3">
    <name type="scientific">Flavobacterium johnsoniae</name>
    <name type="common">Cytophaga johnsonae</name>
    <dbReference type="NCBI Taxonomy" id="986"/>
    <lineage>
        <taxon>Bacteria</taxon>
        <taxon>Pseudomonadati</taxon>
        <taxon>Bacteroidota</taxon>
        <taxon>Flavobacteriia</taxon>
        <taxon>Flavobacteriales</taxon>
        <taxon>Flavobacteriaceae</taxon>
        <taxon>Flavobacterium</taxon>
    </lineage>
</organism>
<reference evidence="2 3" key="1">
    <citation type="submission" date="2016-11" db="EMBL/GenBank/DDBJ databases">
        <authorList>
            <person name="Jaros S."/>
            <person name="Januszkiewicz K."/>
            <person name="Wedrychowicz H."/>
        </authorList>
    </citation>
    <scope>NUCLEOTIDE SEQUENCE [LARGE SCALE GENOMIC DNA]</scope>
    <source>
        <strain evidence="2 3">DSM 6792</strain>
    </source>
</reference>
<dbReference type="SUPFAM" id="SSF47413">
    <property type="entry name" value="lambda repressor-like DNA-binding domains"/>
    <property type="match status" value="1"/>
</dbReference>
<feature type="domain" description="HTH cro/C1-type" evidence="1">
    <location>
        <begin position="7"/>
        <end position="61"/>
    </location>
</feature>
<dbReference type="EMBL" id="FQWH01000029">
    <property type="protein sequence ID" value="SHH84926.1"/>
    <property type="molecule type" value="Genomic_DNA"/>
</dbReference>
<dbReference type="CDD" id="cd00093">
    <property type="entry name" value="HTH_XRE"/>
    <property type="match status" value="1"/>
</dbReference>
<evidence type="ECO:0000313" key="2">
    <source>
        <dbReference type="EMBL" id="SHH84926.1"/>
    </source>
</evidence>
<dbReference type="InterPro" id="IPR010982">
    <property type="entry name" value="Lambda_DNA-bd_dom_sf"/>
</dbReference>
<dbReference type="GO" id="GO:0003677">
    <property type="term" value="F:DNA binding"/>
    <property type="evidence" value="ECO:0007669"/>
    <property type="project" value="InterPro"/>
</dbReference>
<protein>
    <submittedName>
        <fullName evidence="2">Helix-turn-helix</fullName>
    </submittedName>
</protein>
<dbReference type="SMART" id="SM00530">
    <property type="entry name" value="HTH_XRE"/>
    <property type="match status" value="1"/>
</dbReference>
<gene>
    <name evidence="2" type="ORF">SAMN05444388_1298</name>
</gene>
<dbReference type="PROSITE" id="PS50943">
    <property type="entry name" value="HTH_CROC1"/>
    <property type="match status" value="1"/>
</dbReference>
<name>A0A1M5WBQ5_FLAJO</name>
<dbReference type="Gene3D" id="1.10.260.40">
    <property type="entry name" value="lambda repressor-like DNA-binding domains"/>
    <property type="match status" value="1"/>
</dbReference>
<dbReference type="RefSeq" id="WP_073411983.1">
    <property type="nucleotide sequence ID" value="NZ_FQWH01000029.1"/>
</dbReference>
<dbReference type="AlphaFoldDB" id="A0A1M5WBQ5"/>
<dbReference type="Pfam" id="PF01381">
    <property type="entry name" value="HTH_3"/>
    <property type="match status" value="1"/>
</dbReference>
<sequence length="256" mass="30452">MLLQDKIKAVRQSKKLTQTEFGDKIDVGRSYVAQLESGKTEPSKQLIQKLIDTFKLPENYFEDNQVHLNDYQKVHLTEKNVYKVSNNHPIFKIVEAYQKHYPEVEYHIKKIEDLRDMCQKLCNPLGNDITKWLDMFKKSDIKGTYGHILQELTIIEPIRQKEDNKAEFKKFDLNFDKLNALLISSMEQAKAAYEGFYEFFKKWVLDGLFIEDVIENERERKITWVHEFLKEKNIDATRAQAQKFYNDMQQNQQESI</sequence>
<proteinExistence type="predicted"/>
<evidence type="ECO:0000259" key="1">
    <source>
        <dbReference type="PROSITE" id="PS50943"/>
    </source>
</evidence>
<accession>A0A1M5WBQ5</accession>
<dbReference type="InterPro" id="IPR001387">
    <property type="entry name" value="Cro/C1-type_HTH"/>
</dbReference>
<evidence type="ECO:0000313" key="3">
    <source>
        <dbReference type="Proteomes" id="UP000184112"/>
    </source>
</evidence>
<dbReference type="Proteomes" id="UP000184112">
    <property type="component" value="Unassembled WGS sequence"/>
</dbReference>